<evidence type="ECO:0000313" key="2">
    <source>
        <dbReference type="Proteomes" id="UP001295794"/>
    </source>
</evidence>
<dbReference type="AlphaFoldDB" id="A0AAD2HC94"/>
<dbReference type="Proteomes" id="UP001295794">
    <property type="component" value="Unassembled WGS sequence"/>
</dbReference>
<proteinExistence type="predicted"/>
<reference evidence="1" key="1">
    <citation type="submission" date="2023-11" db="EMBL/GenBank/DDBJ databases">
        <authorList>
            <person name="De Vega J J."/>
            <person name="De Vega J J."/>
        </authorList>
    </citation>
    <scope>NUCLEOTIDE SEQUENCE</scope>
</reference>
<name>A0AAD2HC94_9AGAR</name>
<dbReference type="EMBL" id="CAVNYO010000172">
    <property type="protein sequence ID" value="CAK5271532.1"/>
    <property type="molecule type" value="Genomic_DNA"/>
</dbReference>
<gene>
    <name evidence="1" type="ORF">MYCIT1_LOCUS16631</name>
</gene>
<sequence length="451" mass="51221">MPGEWIDLPVEIWLYIVDRYHNTREIAKLCSTCRQNLALFRPILYRDLVLKAETSACQPNDAVADTLELLSRDKALASHVRALTLDATSYSENYYRNPNLIHIRSLENMTQLKRVTLVGDLSRNASPTSVDVFIQILAKLCLDEISFPSPGARTFLLARNWDQLRKLGKAKKTVFYCRLLSLKFAALLTTKPATVSDLHISAPFTLVSDLFALHLPRLRVLELRIVETRQRPLSPSGFNAFLASHNDTLEELSMLRNSPNEALQQADLRFEPNNRSLGPDFLPKLKVLRGNSENLFMLVRARSTCLSRLECLAIGWSRDHAEEATHTLLSALEERGPFSNLIDFDFAFAPRASAAAPKFLQSIVRFFPSLAIWRGDLPLETVQTIPVIMDLKQLRVLHIRDVSGTQLVRSEWLESIPSLDSVIVRHNPQSVSKSVYVMKRDRLGRFQLSYD</sequence>
<comment type="caution">
    <text evidence="1">The sequence shown here is derived from an EMBL/GenBank/DDBJ whole genome shotgun (WGS) entry which is preliminary data.</text>
</comment>
<protein>
    <submittedName>
        <fullName evidence="1">Uncharacterized protein</fullName>
    </submittedName>
</protein>
<evidence type="ECO:0000313" key="1">
    <source>
        <dbReference type="EMBL" id="CAK5271532.1"/>
    </source>
</evidence>
<organism evidence="1 2">
    <name type="scientific">Mycena citricolor</name>
    <dbReference type="NCBI Taxonomy" id="2018698"/>
    <lineage>
        <taxon>Eukaryota</taxon>
        <taxon>Fungi</taxon>
        <taxon>Dikarya</taxon>
        <taxon>Basidiomycota</taxon>
        <taxon>Agaricomycotina</taxon>
        <taxon>Agaricomycetes</taxon>
        <taxon>Agaricomycetidae</taxon>
        <taxon>Agaricales</taxon>
        <taxon>Marasmiineae</taxon>
        <taxon>Mycenaceae</taxon>
        <taxon>Mycena</taxon>
    </lineage>
</organism>
<keyword evidence="2" id="KW-1185">Reference proteome</keyword>
<accession>A0AAD2HC94</accession>